<dbReference type="InterPro" id="IPR036397">
    <property type="entry name" value="RNaseH_sf"/>
</dbReference>
<accession>A0AAW2THY7</accession>
<dbReference type="Gene3D" id="3.30.420.10">
    <property type="entry name" value="Ribonuclease H-like superfamily/Ribonuclease H"/>
    <property type="match status" value="1"/>
</dbReference>
<dbReference type="EMBL" id="JACGWJ010000008">
    <property type="protein sequence ID" value="KAL0404435.1"/>
    <property type="molecule type" value="Genomic_DNA"/>
</dbReference>
<dbReference type="GO" id="GO:0003676">
    <property type="term" value="F:nucleic acid binding"/>
    <property type="evidence" value="ECO:0007669"/>
    <property type="project" value="InterPro"/>
</dbReference>
<dbReference type="PANTHER" id="PTHR48475:SF2">
    <property type="entry name" value="RIBONUCLEASE H"/>
    <property type="match status" value="1"/>
</dbReference>
<gene>
    <name evidence="2" type="ORF">Sradi_2084300</name>
</gene>
<dbReference type="PANTHER" id="PTHR48475">
    <property type="entry name" value="RIBONUCLEASE H"/>
    <property type="match status" value="1"/>
</dbReference>
<name>A0AAW2THY7_SESRA</name>
<dbReference type="InterPro" id="IPR043502">
    <property type="entry name" value="DNA/RNA_pol_sf"/>
</dbReference>
<protein>
    <recommendedName>
        <fullName evidence="1">RNase H type-1 domain-containing protein</fullName>
    </recommendedName>
</protein>
<reference evidence="2" key="1">
    <citation type="submission" date="2020-06" db="EMBL/GenBank/DDBJ databases">
        <authorList>
            <person name="Li T."/>
            <person name="Hu X."/>
            <person name="Zhang T."/>
            <person name="Song X."/>
            <person name="Zhang H."/>
            <person name="Dai N."/>
            <person name="Sheng W."/>
            <person name="Hou X."/>
            <person name="Wei L."/>
        </authorList>
    </citation>
    <scope>NUCLEOTIDE SEQUENCE</scope>
    <source>
        <strain evidence="2">G02</strain>
        <tissue evidence="2">Leaf</tissue>
    </source>
</reference>
<dbReference type="GO" id="GO:0004523">
    <property type="term" value="F:RNA-DNA hybrid ribonuclease activity"/>
    <property type="evidence" value="ECO:0007669"/>
    <property type="project" value="InterPro"/>
</dbReference>
<dbReference type="Pfam" id="PF13456">
    <property type="entry name" value="RVT_3"/>
    <property type="match status" value="1"/>
</dbReference>
<comment type="caution">
    <text evidence="2">The sequence shown here is derived from an EMBL/GenBank/DDBJ whole genome shotgun (WGS) entry which is preliminary data.</text>
</comment>
<feature type="domain" description="RNase H type-1" evidence="1">
    <location>
        <begin position="64"/>
        <end position="139"/>
    </location>
</feature>
<evidence type="ECO:0000259" key="1">
    <source>
        <dbReference type="Pfam" id="PF13456"/>
    </source>
</evidence>
<proteinExistence type="predicted"/>
<organism evidence="2">
    <name type="scientific">Sesamum radiatum</name>
    <name type="common">Black benniseed</name>
    <dbReference type="NCBI Taxonomy" id="300843"/>
    <lineage>
        <taxon>Eukaryota</taxon>
        <taxon>Viridiplantae</taxon>
        <taxon>Streptophyta</taxon>
        <taxon>Embryophyta</taxon>
        <taxon>Tracheophyta</taxon>
        <taxon>Spermatophyta</taxon>
        <taxon>Magnoliopsida</taxon>
        <taxon>eudicotyledons</taxon>
        <taxon>Gunneridae</taxon>
        <taxon>Pentapetalae</taxon>
        <taxon>asterids</taxon>
        <taxon>lamiids</taxon>
        <taxon>Lamiales</taxon>
        <taxon>Pedaliaceae</taxon>
        <taxon>Sesamum</taxon>
    </lineage>
</organism>
<dbReference type="AlphaFoldDB" id="A0AAW2THY7"/>
<dbReference type="SUPFAM" id="SSF56672">
    <property type="entry name" value="DNA/RNA polymerases"/>
    <property type="match status" value="1"/>
</dbReference>
<reference evidence="2" key="2">
    <citation type="journal article" date="2024" name="Plant">
        <title>Genomic evolution and insights into agronomic trait innovations of Sesamum species.</title>
        <authorList>
            <person name="Miao H."/>
            <person name="Wang L."/>
            <person name="Qu L."/>
            <person name="Liu H."/>
            <person name="Sun Y."/>
            <person name="Le M."/>
            <person name="Wang Q."/>
            <person name="Wei S."/>
            <person name="Zheng Y."/>
            <person name="Lin W."/>
            <person name="Duan Y."/>
            <person name="Cao H."/>
            <person name="Xiong S."/>
            <person name="Wang X."/>
            <person name="Wei L."/>
            <person name="Li C."/>
            <person name="Ma Q."/>
            <person name="Ju M."/>
            <person name="Zhao R."/>
            <person name="Li G."/>
            <person name="Mu C."/>
            <person name="Tian Q."/>
            <person name="Mei H."/>
            <person name="Zhang T."/>
            <person name="Gao T."/>
            <person name="Zhang H."/>
        </authorList>
    </citation>
    <scope>NUCLEOTIDE SEQUENCE</scope>
    <source>
        <strain evidence="2">G02</strain>
    </source>
</reference>
<dbReference type="InterPro" id="IPR002156">
    <property type="entry name" value="RNaseH_domain"/>
</dbReference>
<sequence length="145" mass="16178">MATLSRFLSKGAERGLPFFRTLRKAEAFSWTKPPLLTKPQDKGVLYMYLATSEEAVCAVLSVVSIVIKSPKADCMEYAITLDFPASKNEAEYEAVLLGSRLVRAAGAKKLRTFSDSQLVVNQVEGGYEAKQGKMLKNIWKYYGKR</sequence>
<evidence type="ECO:0000313" key="2">
    <source>
        <dbReference type="EMBL" id="KAL0404435.1"/>
    </source>
</evidence>